<evidence type="ECO:0000313" key="2">
    <source>
        <dbReference type="EMBL" id="KAF9591678.1"/>
    </source>
</evidence>
<keyword evidence="3" id="KW-1185">Reference proteome</keyword>
<dbReference type="EMBL" id="JADFTS010000008">
    <property type="protein sequence ID" value="KAF9591678.1"/>
    <property type="molecule type" value="Genomic_DNA"/>
</dbReference>
<dbReference type="Proteomes" id="UP000631114">
    <property type="component" value="Unassembled WGS sequence"/>
</dbReference>
<comment type="caution">
    <text evidence="2">The sequence shown here is derived from an EMBL/GenBank/DDBJ whole genome shotgun (WGS) entry which is preliminary data.</text>
</comment>
<dbReference type="PANTHER" id="PTHR47723:SF23">
    <property type="entry name" value="REVERSE TRANSCRIPTASE-LIKE PROTEIN"/>
    <property type="match status" value="1"/>
</dbReference>
<gene>
    <name evidence="2" type="ORF">IFM89_005550</name>
</gene>
<dbReference type="Pfam" id="PF13966">
    <property type="entry name" value="zf-RVT"/>
    <property type="match status" value="1"/>
</dbReference>
<dbReference type="GO" id="GO:0004523">
    <property type="term" value="F:RNA-DNA hybrid ribonuclease activity"/>
    <property type="evidence" value="ECO:0007669"/>
    <property type="project" value="InterPro"/>
</dbReference>
<dbReference type="InterPro" id="IPR036397">
    <property type="entry name" value="RNaseH_sf"/>
</dbReference>
<dbReference type="CDD" id="cd06222">
    <property type="entry name" value="RNase_H_like"/>
    <property type="match status" value="1"/>
</dbReference>
<dbReference type="InterPro" id="IPR053151">
    <property type="entry name" value="RNase_H-like"/>
</dbReference>
<dbReference type="InterPro" id="IPR044730">
    <property type="entry name" value="RNase_H-like_dom_plant"/>
</dbReference>
<dbReference type="OrthoDB" id="1432268at2759"/>
<dbReference type="InterPro" id="IPR002156">
    <property type="entry name" value="RNaseH_domain"/>
</dbReference>
<sequence>MRLNILTKEGALINYYKPSSICPGVKKALQEIDKKCQWVIGNGAKIDLWRDCWAGKHSIHKGLNLPDHALKGCTLKLESLIQGLILRCPTHITHLLHLAGLSLHDVKKSTDEDYLVWWPDIKGHFSAQGAFQETRFKRPKVHWSKHVWNSYIHPKHAGTVWKLCSKATATDENIKKRGVTIASKCRHCGAQEESLIHLIWECVFAKEMWNWLAGKFKFRGTFTDMKEAIKLSKNSIPRVVHLWISAVFGGMTGLWKHRNKIFFQDKAVSKAFCEGIVRSHIITTSYLSKGHTEPSDVGIMNEWGIHMNVVAARRRIHCIWIPLAIAQVKLNIDGAAKGNLGPGGFGVSFRDHNGNFLYVLGGGLSNTTCYLAECTAIVEGVEAALSRGWNNLWVESYSSTAVTAANSSSMSWELLNRWKLCSRACTSLQVTHTWREANQEADIIAN</sequence>
<protein>
    <recommendedName>
        <fullName evidence="1">RNase H type-1 domain-containing protein</fullName>
    </recommendedName>
</protein>
<evidence type="ECO:0000313" key="3">
    <source>
        <dbReference type="Proteomes" id="UP000631114"/>
    </source>
</evidence>
<dbReference type="GO" id="GO:0003676">
    <property type="term" value="F:nucleic acid binding"/>
    <property type="evidence" value="ECO:0007669"/>
    <property type="project" value="InterPro"/>
</dbReference>
<dbReference type="PANTHER" id="PTHR47723">
    <property type="entry name" value="OS05G0353850 PROTEIN"/>
    <property type="match status" value="1"/>
</dbReference>
<dbReference type="AlphaFoldDB" id="A0A835H4Z1"/>
<dbReference type="PROSITE" id="PS50879">
    <property type="entry name" value="RNASE_H_1"/>
    <property type="match status" value="1"/>
</dbReference>
<organism evidence="2 3">
    <name type="scientific">Coptis chinensis</name>
    <dbReference type="NCBI Taxonomy" id="261450"/>
    <lineage>
        <taxon>Eukaryota</taxon>
        <taxon>Viridiplantae</taxon>
        <taxon>Streptophyta</taxon>
        <taxon>Embryophyta</taxon>
        <taxon>Tracheophyta</taxon>
        <taxon>Spermatophyta</taxon>
        <taxon>Magnoliopsida</taxon>
        <taxon>Ranunculales</taxon>
        <taxon>Ranunculaceae</taxon>
        <taxon>Coptidoideae</taxon>
        <taxon>Coptis</taxon>
    </lineage>
</organism>
<dbReference type="Pfam" id="PF13456">
    <property type="entry name" value="RVT_3"/>
    <property type="match status" value="1"/>
</dbReference>
<evidence type="ECO:0000259" key="1">
    <source>
        <dbReference type="PROSITE" id="PS50879"/>
    </source>
</evidence>
<dbReference type="InterPro" id="IPR012337">
    <property type="entry name" value="RNaseH-like_sf"/>
</dbReference>
<dbReference type="Gene3D" id="3.30.420.10">
    <property type="entry name" value="Ribonuclease H-like superfamily/Ribonuclease H"/>
    <property type="match status" value="1"/>
</dbReference>
<dbReference type="SUPFAM" id="SSF53098">
    <property type="entry name" value="Ribonuclease H-like"/>
    <property type="match status" value="1"/>
</dbReference>
<proteinExistence type="predicted"/>
<dbReference type="InterPro" id="IPR026960">
    <property type="entry name" value="RVT-Znf"/>
</dbReference>
<name>A0A835H4Z1_9MAGN</name>
<feature type="domain" description="RNase H type-1" evidence="1">
    <location>
        <begin position="324"/>
        <end position="446"/>
    </location>
</feature>
<reference evidence="2 3" key="1">
    <citation type="submission" date="2020-10" db="EMBL/GenBank/DDBJ databases">
        <title>The Coptis chinensis genome and diversification of protoberbering-type alkaloids.</title>
        <authorList>
            <person name="Wang B."/>
            <person name="Shu S."/>
            <person name="Song C."/>
            <person name="Liu Y."/>
        </authorList>
    </citation>
    <scope>NUCLEOTIDE SEQUENCE [LARGE SCALE GENOMIC DNA]</scope>
    <source>
        <strain evidence="2">HL-2020</strain>
        <tissue evidence="2">Leaf</tissue>
    </source>
</reference>
<accession>A0A835H4Z1</accession>